<sequence>MRQRRVMNLLVAITQSVPHKGEMQSRFGKTLKGKQRTSKMSSERNTNPGTHKPKNSFQRIFLNEPKSSRDGVLT</sequence>
<name>M0EGC2_9EURY</name>
<gene>
    <name evidence="2" type="ORF">C463_04921</name>
</gene>
<comment type="caution">
    <text evidence="2">The sequence shown here is derived from an EMBL/GenBank/DDBJ whole genome shotgun (WGS) entry which is preliminary data.</text>
</comment>
<accession>M0EGC2</accession>
<organism evidence="2 3">
    <name type="scientific">Halorubrum californiense DSM 19288</name>
    <dbReference type="NCBI Taxonomy" id="1227465"/>
    <lineage>
        <taxon>Archaea</taxon>
        <taxon>Methanobacteriati</taxon>
        <taxon>Methanobacteriota</taxon>
        <taxon>Stenosarchaea group</taxon>
        <taxon>Halobacteria</taxon>
        <taxon>Halobacteriales</taxon>
        <taxon>Haloferacaceae</taxon>
        <taxon>Halorubrum</taxon>
    </lineage>
</organism>
<dbReference type="Proteomes" id="UP000011586">
    <property type="component" value="Unassembled WGS sequence"/>
</dbReference>
<keyword evidence="3" id="KW-1185">Reference proteome</keyword>
<dbReference type="AlphaFoldDB" id="M0EGC2"/>
<protein>
    <submittedName>
        <fullName evidence="2">Uncharacterized protein</fullName>
    </submittedName>
</protein>
<dbReference type="EMBL" id="AOJK01000024">
    <property type="protein sequence ID" value="ELZ46103.1"/>
    <property type="molecule type" value="Genomic_DNA"/>
</dbReference>
<reference evidence="2 3" key="1">
    <citation type="journal article" date="2014" name="PLoS Genet.">
        <title>Phylogenetically driven sequencing of extremely halophilic archaea reveals strategies for static and dynamic osmo-response.</title>
        <authorList>
            <person name="Becker E.A."/>
            <person name="Seitzer P.M."/>
            <person name="Tritt A."/>
            <person name="Larsen D."/>
            <person name="Krusor M."/>
            <person name="Yao A.I."/>
            <person name="Wu D."/>
            <person name="Madern D."/>
            <person name="Eisen J.A."/>
            <person name="Darling A.E."/>
            <person name="Facciotti M.T."/>
        </authorList>
    </citation>
    <scope>NUCLEOTIDE SEQUENCE [LARGE SCALE GENOMIC DNA]</scope>
    <source>
        <strain evidence="2 3">DSM 19288</strain>
    </source>
</reference>
<proteinExistence type="predicted"/>
<evidence type="ECO:0000256" key="1">
    <source>
        <dbReference type="SAM" id="MobiDB-lite"/>
    </source>
</evidence>
<feature type="region of interest" description="Disordered" evidence="1">
    <location>
        <begin position="20"/>
        <end position="74"/>
    </location>
</feature>
<feature type="compositionally biased region" description="Polar residues" evidence="1">
    <location>
        <begin position="38"/>
        <end position="49"/>
    </location>
</feature>
<evidence type="ECO:0000313" key="2">
    <source>
        <dbReference type="EMBL" id="ELZ46103.1"/>
    </source>
</evidence>
<evidence type="ECO:0000313" key="3">
    <source>
        <dbReference type="Proteomes" id="UP000011586"/>
    </source>
</evidence>